<name>A0ABU8MVB9_9PSEU</name>
<dbReference type="InterPro" id="IPR006311">
    <property type="entry name" value="TAT_signal"/>
</dbReference>
<evidence type="ECO:0000256" key="1">
    <source>
        <dbReference type="SAM" id="SignalP"/>
    </source>
</evidence>
<evidence type="ECO:0000313" key="3">
    <source>
        <dbReference type="Proteomes" id="UP001385809"/>
    </source>
</evidence>
<dbReference type="PROSITE" id="PS51257">
    <property type="entry name" value="PROKAR_LIPOPROTEIN"/>
    <property type="match status" value="1"/>
</dbReference>
<evidence type="ECO:0008006" key="4">
    <source>
        <dbReference type="Google" id="ProtNLM"/>
    </source>
</evidence>
<dbReference type="Gene3D" id="2.60.270.50">
    <property type="match status" value="1"/>
</dbReference>
<dbReference type="PROSITE" id="PS51318">
    <property type="entry name" value="TAT"/>
    <property type="match status" value="1"/>
</dbReference>
<feature type="signal peptide" evidence="1">
    <location>
        <begin position="1"/>
        <end position="24"/>
    </location>
</feature>
<feature type="chain" id="PRO_5045885597" description="Secreted protein" evidence="1">
    <location>
        <begin position="25"/>
        <end position="179"/>
    </location>
</feature>
<proteinExistence type="predicted"/>
<comment type="caution">
    <text evidence="2">The sequence shown here is derived from an EMBL/GenBank/DDBJ whole genome shotgun (WGS) entry which is preliminary data.</text>
</comment>
<reference evidence="2 3" key="1">
    <citation type="submission" date="2024-03" db="EMBL/GenBank/DDBJ databases">
        <title>Actinomycetospora sp. OC33-EN08, a novel actinomycete isolated from wild orchid (Aerides multiflora).</title>
        <authorList>
            <person name="Suriyachadkun C."/>
        </authorList>
    </citation>
    <scope>NUCLEOTIDE SEQUENCE [LARGE SCALE GENOMIC DNA]</scope>
    <source>
        <strain evidence="2 3">OC33-EN08</strain>
    </source>
</reference>
<accession>A0ABU8MVB9</accession>
<keyword evidence="1" id="KW-0732">Signal</keyword>
<organism evidence="2 3">
    <name type="scientific">Actinomycetospora aurantiaca</name>
    <dbReference type="NCBI Taxonomy" id="3129233"/>
    <lineage>
        <taxon>Bacteria</taxon>
        <taxon>Bacillati</taxon>
        <taxon>Actinomycetota</taxon>
        <taxon>Actinomycetes</taxon>
        <taxon>Pseudonocardiales</taxon>
        <taxon>Pseudonocardiaceae</taxon>
        <taxon>Actinomycetospora</taxon>
    </lineage>
</organism>
<dbReference type="Proteomes" id="UP001385809">
    <property type="component" value="Unassembled WGS sequence"/>
</dbReference>
<sequence>MSISAPRVRLLASAVAAAAALVLAGCSSEPAPAPQDLGGGSGSYSLTQTLTNNSGTDLTVQSATADNGGTVEPGHPTVVRNGTAGTFRATNTGNGVQLDLTLTAGTGQILKVYSDNPRVSANWSAAVLTGTPGGMSTGAIAIDHGDSPTATFTLEPCAPNAQCTTQSSTPAAPAIPVTG</sequence>
<evidence type="ECO:0000313" key="2">
    <source>
        <dbReference type="EMBL" id="MEJ2871250.1"/>
    </source>
</evidence>
<gene>
    <name evidence="2" type="ORF">WCD74_26060</name>
</gene>
<protein>
    <recommendedName>
        <fullName evidence="4">Secreted protein</fullName>
    </recommendedName>
</protein>
<keyword evidence="3" id="KW-1185">Reference proteome</keyword>
<dbReference type="RefSeq" id="WP_337697818.1">
    <property type="nucleotide sequence ID" value="NZ_JBBEGN010000020.1"/>
</dbReference>
<dbReference type="EMBL" id="JBBEGN010000020">
    <property type="protein sequence ID" value="MEJ2871250.1"/>
    <property type="molecule type" value="Genomic_DNA"/>
</dbReference>